<evidence type="ECO:0000259" key="5">
    <source>
        <dbReference type="Pfam" id="PF17827"/>
    </source>
</evidence>
<dbReference type="CDD" id="cd02440">
    <property type="entry name" value="AdoMet_MTases"/>
    <property type="match status" value="1"/>
</dbReference>
<keyword evidence="3" id="KW-0949">S-adenosyl-L-methionine</keyword>
<dbReference type="PANTHER" id="PTHR18895:SF74">
    <property type="entry name" value="MTRF1L RELEASE FACTOR GLUTAMINE METHYLTRANSFERASE"/>
    <property type="match status" value="1"/>
</dbReference>
<keyword evidence="2 6" id="KW-0808">Transferase</keyword>
<gene>
    <name evidence="6" type="primary">prmC</name>
    <name evidence="6" type="ORF">CO174_01975</name>
</gene>
<dbReference type="InterPro" id="IPR004556">
    <property type="entry name" value="HemK-like"/>
</dbReference>
<feature type="domain" description="Release factor glutamine methyltransferase N-terminal" evidence="5">
    <location>
        <begin position="5"/>
        <end position="75"/>
    </location>
</feature>
<evidence type="ECO:0000256" key="1">
    <source>
        <dbReference type="ARBA" id="ARBA00022603"/>
    </source>
</evidence>
<evidence type="ECO:0000313" key="6">
    <source>
        <dbReference type="EMBL" id="PJA45681.1"/>
    </source>
</evidence>
<dbReference type="Gene3D" id="3.40.50.150">
    <property type="entry name" value="Vaccinia Virus protein VP39"/>
    <property type="match status" value="1"/>
</dbReference>
<dbReference type="EMBL" id="PFWU01000025">
    <property type="protein sequence ID" value="PJA45681.1"/>
    <property type="molecule type" value="Genomic_DNA"/>
</dbReference>
<sequence length="302" mass="34207">MTIIEALQWANNKLKKVGVDSPMLDAELLLSEILGVSKAWLFSHFNDPLKIHQEEQFHLMVERRAAREPMGYILGKKDFYKRTFMVNPFVLIPRPATETLVEKALNIAGGSNLERTLLIDIGTGSGAIAVTLAAETDFHVIAIDIDQKALSVAKQNAEMHGVTNQIDFQHGNLLEPIIRLFTTLRRTNEQHVSSIYPFDTLIITANLPYLKDEQMEKLQPEVTFEPTLALEAGPDGMDAYHELFKQLKTHRRILPRTIHVLIEIDPDQDARAMRVIHHHFPAANLETLKDLQGNKRVIVVKC</sequence>
<evidence type="ECO:0000256" key="3">
    <source>
        <dbReference type="ARBA" id="ARBA00022691"/>
    </source>
</evidence>
<dbReference type="InterPro" id="IPR050320">
    <property type="entry name" value="N5-glutamine_MTase"/>
</dbReference>
<protein>
    <submittedName>
        <fullName evidence="6">Peptide chain release factor N(5)-glutamine methyltransferase</fullName>
    </submittedName>
</protein>
<dbReference type="GO" id="GO:0032259">
    <property type="term" value="P:methylation"/>
    <property type="evidence" value="ECO:0007669"/>
    <property type="project" value="UniProtKB-KW"/>
</dbReference>
<dbReference type="InterPro" id="IPR029063">
    <property type="entry name" value="SAM-dependent_MTases_sf"/>
</dbReference>
<name>A0A2M7XCR3_9BACT</name>
<dbReference type="Pfam" id="PF17827">
    <property type="entry name" value="PrmC_N"/>
    <property type="match status" value="1"/>
</dbReference>
<dbReference type="InterPro" id="IPR019874">
    <property type="entry name" value="RF_methyltr_PrmC"/>
</dbReference>
<dbReference type="AlphaFoldDB" id="A0A2M7XCR3"/>
<dbReference type="PANTHER" id="PTHR18895">
    <property type="entry name" value="HEMK METHYLTRANSFERASE"/>
    <property type="match status" value="1"/>
</dbReference>
<proteinExistence type="predicted"/>
<dbReference type="InterPro" id="IPR025714">
    <property type="entry name" value="Methyltranfer_dom"/>
</dbReference>
<dbReference type="InterPro" id="IPR040758">
    <property type="entry name" value="PrmC_N"/>
</dbReference>
<evidence type="ECO:0000256" key="2">
    <source>
        <dbReference type="ARBA" id="ARBA00022679"/>
    </source>
</evidence>
<keyword evidence="1 6" id="KW-0489">Methyltransferase</keyword>
<reference evidence="7" key="1">
    <citation type="submission" date="2017-09" db="EMBL/GenBank/DDBJ databases">
        <title>Depth-based differentiation of microbial function through sediment-hosted aquifers and enrichment of novel symbionts in the deep terrestrial subsurface.</title>
        <authorList>
            <person name="Probst A.J."/>
            <person name="Ladd B."/>
            <person name="Jarett J.K."/>
            <person name="Geller-Mcgrath D.E."/>
            <person name="Sieber C.M.K."/>
            <person name="Emerson J.B."/>
            <person name="Anantharaman K."/>
            <person name="Thomas B.C."/>
            <person name="Malmstrom R."/>
            <person name="Stieglmeier M."/>
            <person name="Klingl A."/>
            <person name="Woyke T."/>
            <person name="Ryan C.M."/>
            <person name="Banfield J.F."/>
        </authorList>
    </citation>
    <scope>NUCLEOTIDE SEQUENCE [LARGE SCALE GENOMIC DNA]</scope>
</reference>
<evidence type="ECO:0000259" key="4">
    <source>
        <dbReference type="Pfam" id="PF13847"/>
    </source>
</evidence>
<dbReference type="Pfam" id="PF13847">
    <property type="entry name" value="Methyltransf_31"/>
    <property type="match status" value="1"/>
</dbReference>
<dbReference type="GO" id="GO:0008276">
    <property type="term" value="F:protein methyltransferase activity"/>
    <property type="evidence" value="ECO:0007669"/>
    <property type="project" value="InterPro"/>
</dbReference>
<comment type="caution">
    <text evidence="6">The sequence shown here is derived from an EMBL/GenBank/DDBJ whole genome shotgun (WGS) entry which is preliminary data.</text>
</comment>
<dbReference type="Gene3D" id="1.10.8.10">
    <property type="entry name" value="DNA helicase RuvA subunit, C-terminal domain"/>
    <property type="match status" value="1"/>
</dbReference>
<dbReference type="SUPFAM" id="SSF53335">
    <property type="entry name" value="S-adenosyl-L-methionine-dependent methyltransferases"/>
    <property type="match status" value="1"/>
</dbReference>
<dbReference type="NCBIfam" id="TIGR03534">
    <property type="entry name" value="RF_mod_PrmC"/>
    <property type="match status" value="1"/>
</dbReference>
<feature type="domain" description="Methyltransferase" evidence="4">
    <location>
        <begin position="118"/>
        <end position="177"/>
    </location>
</feature>
<evidence type="ECO:0000313" key="7">
    <source>
        <dbReference type="Proteomes" id="UP000229385"/>
    </source>
</evidence>
<dbReference type="NCBIfam" id="TIGR00536">
    <property type="entry name" value="hemK_fam"/>
    <property type="match status" value="1"/>
</dbReference>
<accession>A0A2M7XCR3</accession>
<dbReference type="Proteomes" id="UP000229385">
    <property type="component" value="Unassembled WGS sequence"/>
</dbReference>
<organism evidence="6 7">
    <name type="scientific">Candidatus Uhrbacteria bacterium CG_4_9_14_3_um_filter_50_9</name>
    <dbReference type="NCBI Taxonomy" id="1975035"/>
    <lineage>
        <taxon>Bacteria</taxon>
        <taxon>Candidatus Uhriibacteriota</taxon>
    </lineage>
</organism>